<evidence type="ECO:0000313" key="3">
    <source>
        <dbReference type="EMBL" id="MFC3110677.1"/>
    </source>
</evidence>
<sequence>MNWDVIEGNWTQYKGQVKAQWGKLTNDHVDVIAGRRDQLEGQIQESYGISKDEADKQIKAFQKYLKESRPS</sequence>
<dbReference type="PANTHER" id="PTHR34977:SF1">
    <property type="entry name" value="UPF0337 PROTEIN YJBJ"/>
    <property type="match status" value="1"/>
</dbReference>
<dbReference type="SUPFAM" id="SSF69047">
    <property type="entry name" value="Hypothetical protein YjbJ"/>
    <property type="match status" value="1"/>
</dbReference>
<dbReference type="InterPro" id="IPR036629">
    <property type="entry name" value="YjbJ_sf"/>
</dbReference>
<reference evidence="4" key="1">
    <citation type="journal article" date="2019" name="Int. J. Syst. Evol. Microbiol.">
        <title>The Global Catalogue of Microorganisms (GCM) 10K type strain sequencing project: providing services to taxonomists for standard genome sequencing and annotation.</title>
        <authorList>
            <consortium name="The Broad Institute Genomics Platform"/>
            <consortium name="The Broad Institute Genome Sequencing Center for Infectious Disease"/>
            <person name="Wu L."/>
            <person name="Ma J."/>
        </authorList>
    </citation>
    <scope>NUCLEOTIDE SEQUENCE [LARGE SCALE GENOMIC DNA]</scope>
    <source>
        <strain evidence="4">KCTC 42986</strain>
    </source>
</reference>
<accession>A0ABV7F6R2</accession>
<proteinExistence type="inferred from homology"/>
<dbReference type="InterPro" id="IPR050423">
    <property type="entry name" value="UPF0337_stress_rsp"/>
</dbReference>
<evidence type="ECO:0000259" key="2">
    <source>
        <dbReference type="Pfam" id="PF05532"/>
    </source>
</evidence>
<organism evidence="3 4">
    <name type="scientific">Undibacterium arcticum</name>
    <dbReference type="NCBI Taxonomy" id="1762892"/>
    <lineage>
        <taxon>Bacteria</taxon>
        <taxon>Pseudomonadati</taxon>
        <taxon>Pseudomonadota</taxon>
        <taxon>Betaproteobacteria</taxon>
        <taxon>Burkholderiales</taxon>
        <taxon>Oxalobacteraceae</taxon>
        <taxon>Undibacterium</taxon>
    </lineage>
</organism>
<dbReference type="Proteomes" id="UP001595530">
    <property type="component" value="Unassembled WGS sequence"/>
</dbReference>
<dbReference type="Gene3D" id="1.10.1470.10">
    <property type="entry name" value="YjbJ"/>
    <property type="match status" value="1"/>
</dbReference>
<dbReference type="RefSeq" id="WP_390327909.1">
    <property type="nucleotide sequence ID" value="NZ_JBHRTP010000085.1"/>
</dbReference>
<name>A0ABV7F6R2_9BURK</name>
<dbReference type="InterPro" id="IPR026042">
    <property type="entry name" value="YjbJ"/>
</dbReference>
<comment type="caution">
    <text evidence="3">The sequence shown here is derived from an EMBL/GenBank/DDBJ whole genome shotgun (WGS) entry which is preliminary data.</text>
</comment>
<feature type="domain" description="CsbD-like" evidence="2">
    <location>
        <begin position="4"/>
        <end position="55"/>
    </location>
</feature>
<protein>
    <submittedName>
        <fullName evidence="3">CsbD family protein</fullName>
    </submittedName>
</protein>
<dbReference type="PIRSF" id="PIRSF039008">
    <property type="entry name" value="YjbJ"/>
    <property type="match status" value="1"/>
</dbReference>
<comment type="similarity">
    <text evidence="1">Belongs to the UPF0337 (CsbD) family.</text>
</comment>
<gene>
    <name evidence="3" type="ORF">ACFOFO_22435</name>
</gene>
<dbReference type="PANTHER" id="PTHR34977">
    <property type="entry name" value="UPF0337 PROTEIN YJBJ"/>
    <property type="match status" value="1"/>
</dbReference>
<dbReference type="EMBL" id="JBHRTP010000085">
    <property type="protein sequence ID" value="MFC3110677.1"/>
    <property type="molecule type" value="Genomic_DNA"/>
</dbReference>
<evidence type="ECO:0000256" key="1">
    <source>
        <dbReference type="ARBA" id="ARBA00009129"/>
    </source>
</evidence>
<dbReference type="InterPro" id="IPR008462">
    <property type="entry name" value="CsbD"/>
</dbReference>
<evidence type="ECO:0000313" key="4">
    <source>
        <dbReference type="Proteomes" id="UP001595530"/>
    </source>
</evidence>
<dbReference type="Pfam" id="PF05532">
    <property type="entry name" value="CsbD"/>
    <property type="match status" value="1"/>
</dbReference>
<keyword evidence="4" id="KW-1185">Reference proteome</keyword>